<dbReference type="InterPro" id="IPR033658">
    <property type="entry name" value="GRX_PICOT-like"/>
</dbReference>
<dbReference type="PANTHER" id="PTHR10293">
    <property type="entry name" value="GLUTAREDOXIN FAMILY MEMBER"/>
    <property type="match status" value="1"/>
</dbReference>
<dbReference type="Gene3D" id="3.40.50.720">
    <property type="entry name" value="NAD(P)-binding Rossmann-like Domain"/>
    <property type="match status" value="1"/>
</dbReference>
<dbReference type="Pfam" id="PF00085">
    <property type="entry name" value="Thioredoxin"/>
    <property type="match status" value="1"/>
</dbReference>
<evidence type="ECO:0000259" key="6">
    <source>
        <dbReference type="Pfam" id="PF01370"/>
    </source>
</evidence>
<dbReference type="OrthoDB" id="5349at2759"/>
<dbReference type="Gene3D" id="3.40.30.10">
    <property type="entry name" value="Glutaredoxin"/>
    <property type="match status" value="2"/>
</dbReference>
<dbReference type="SUPFAM" id="SSF51735">
    <property type="entry name" value="NAD(P)-binding Rossmann-fold domains"/>
    <property type="match status" value="1"/>
</dbReference>
<dbReference type="RefSeq" id="XP_005703551.1">
    <property type="nucleotide sequence ID" value="XM_005703494.1"/>
</dbReference>
<name>M2VUZ8_GALSU</name>
<dbReference type="AlphaFoldDB" id="M2VUZ8"/>
<dbReference type="InterPro" id="IPR004480">
    <property type="entry name" value="Monothiol_GRX-rel"/>
</dbReference>
<proteinExistence type="predicted"/>
<dbReference type="PANTHER" id="PTHR10293:SF73">
    <property type="entry name" value="GLUTAREDOXIN-3"/>
    <property type="match status" value="1"/>
</dbReference>
<evidence type="ECO:0000259" key="5">
    <source>
        <dbReference type="Pfam" id="PF00462"/>
    </source>
</evidence>
<dbReference type="STRING" id="130081.M2VUZ8"/>
<dbReference type="GO" id="GO:0005634">
    <property type="term" value="C:nucleus"/>
    <property type="evidence" value="ECO:0007669"/>
    <property type="project" value="TreeGrafter"/>
</dbReference>
<gene>
    <name evidence="7" type="ORF">Gasu_53680</name>
</gene>
<evidence type="ECO:0000256" key="2">
    <source>
        <dbReference type="ARBA" id="ARBA00023004"/>
    </source>
</evidence>
<evidence type="ECO:0000259" key="4">
    <source>
        <dbReference type="Pfam" id="PF00085"/>
    </source>
</evidence>
<dbReference type="InterPro" id="IPR036249">
    <property type="entry name" value="Thioredoxin-like_sf"/>
</dbReference>
<protein>
    <submittedName>
        <fullName evidence="7">Monothiol glutaredoxin</fullName>
    </submittedName>
</protein>
<dbReference type="GeneID" id="17085968"/>
<evidence type="ECO:0000313" key="7">
    <source>
        <dbReference type="EMBL" id="EME27031.1"/>
    </source>
</evidence>
<feature type="domain" description="NAD-dependent epimerase/dehydratase" evidence="6">
    <location>
        <begin position="65"/>
        <end position="190"/>
    </location>
</feature>
<accession>M2VUZ8</accession>
<dbReference type="GO" id="GO:0006879">
    <property type="term" value="P:intracellular iron ion homeostasis"/>
    <property type="evidence" value="ECO:0007669"/>
    <property type="project" value="TreeGrafter"/>
</dbReference>
<organism evidence="7 8">
    <name type="scientific">Galdieria sulphuraria</name>
    <name type="common">Red alga</name>
    <dbReference type="NCBI Taxonomy" id="130081"/>
    <lineage>
        <taxon>Eukaryota</taxon>
        <taxon>Rhodophyta</taxon>
        <taxon>Bangiophyceae</taxon>
        <taxon>Galdieriales</taxon>
        <taxon>Galdieriaceae</taxon>
        <taxon>Galdieria</taxon>
    </lineage>
</organism>
<evidence type="ECO:0000256" key="3">
    <source>
        <dbReference type="ARBA" id="ARBA00023014"/>
    </source>
</evidence>
<dbReference type="GO" id="GO:0005829">
    <property type="term" value="C:cytosol"/>
    <property type="evidence" value="ECO:0007669"/>
    <property type="project" value="TreeGrafter"/>
</dbReference>
<feature type="domain" description="Thioredoxin" evidence="4">
    <location>
        <begin position="333"/>
        <end position="412"/>
    </location>
</feature>
<dbReference type="KEGG" id="gsl:Gasu_53680"/>
<dbReference type="eggNOG" id="KOG0911">
    <property type="taxonomic scope" value="Eukaryota"/>
</dbReference>
<dbReference type="Gramene" id="EME27031">
    <property type="protein sequence ID" value="EME27031"/>
    <property type="gene ID" value="Gasu_53680"/>
</dbReference>
<keyword evidence="1" id="KW-0479">Metal-binding</keyword>
<dbReference type="GO" id="GO:0051536">
    <property type="term" value="F:iron-sulfur cluster binding"/>
    <property type="evidence" value="ECO:0007669"/>
    <property type="project" value="UniProtKB-KW"/>
</dbReference>
<dbReference type="InterPro" id="IPR001509">
    <property type="entry name" value="Epimerase_deHydtase"/>
</dbReference>
<evidence type="ECO:0000256" key="1">
    <source>
        <dbReference type="ARBA" id="ARBA00022723"/>
    </source>
</evidence>
<keyword evidence="3" id="KW-0411">Iron-sulfur</keyword>
<dbReference type="EMBL" id="KB454538">
    <property type="protein sequence ID" value="EME27031.1"/>
    <property type="molecule type" value="Genomic_DNA"/>
</dbReference>
<dbReference type="PROSITE" id="PS51354">
    <property type="entry name" value="GLUTAREDOXIN_2"/>
    <property type="match status" value="1"/>
</dbReference>
<reference evidence="8" key="1">
    <citation type="journal article" date="2013" name="Science">
        <title>Gene transfer from bacteria and archaea facilitated evolution of an extremophilic eukaryote.</title>
        <authorList>
            <person name="Schonknecht G."/>
            <person name="Chen W.H."/>
            <person name="Ternes C.M."/>
            <person name="Barbier G.G."/>
            <person name="Shrestha R.P."/>
            <person name="Stanke M."/>
            <person name="Brautigam A."/>
            <person name="Baker B.J."/>
            <person name="Banfield J.F."/>
            <person name="Garavito R.M."/>
            <person name="Carr K."/>
            <person name="Wilkerson C."/>
            <person name="Rensing S.A."/>
            <person name="Gagneul D."/>
            <person name="Dickenson N.E."/>
            <person name="Oesterhelt C."/>
            <person name="Lercher M.J."/>
            <person name="Weber A.P."/>
        </authorList>
    </citation>
    <scope>NUCLEOTIDE SEQUENCE [LARGE SCALE GENOMIC DNA]</scope>
    <source>
        <strain evidence="8">074W</strain>
    </source>
</reference>
<keyword evidence="2" id="KW-0408">Iron</keyword>
<dbReference type="Proteomes" id="UP000030680">
    <property type="component" value="Unassembled WGS sequence"/>
</dbReference>
<dbReference type="CDD" id="cd03028">
    <property type="entry name" value="GRX_PICOT_like"/>
    <property type="match status" value="1"/>
</dbReference>
<dbReference type="InterPro" id="IPR002109">
    <property type="entry name" value="Glutaredoxin"/>
</dbReference>
<sequence length="530" mass="60297">MQHTSHRVKLIVRKDSLSKLDDNIWKMYSRRIQVLMADLTDILSLRNQLLDVDCAILTATSWGGEQAFQVNVEATFQLFNYLPKDCHILYFSTASIIDSSGCLLEEAYRYGTTYLQSKYVALQRMLRYHSHRRITVIFPTLVVGPNSHLANVSSQITPWKGLLRLIDLDASAHFIHAIDAAKVITYLVDFNPKPSFYTWHSSSDPPKKLPAVILGQPYFTADQLIQSMCSSSKKRRFFSIPRIPVLSLLPPLLIARLLSLFGATVDPWVMYCLKKRHFVYPDAVAPENFGLILIQMGVEAFLTFIRVTWMSSTLLQPIHSEEEWKQLCWTEQGWKPSIIGFGASWSQPCVHVREVLETLASVALERGRSLVFGFCEVEEGNSFATAWGITNVPSVVLSRDGELVNVLQGADPPTITRACRDFMEDCHLSLNERLEKLVHRQPIMLFMKGTPDKPLCKFSRRMIEILKGEGVIFGHFNILADYQVREGLKRYANWPTYPQLYVNGELIGGLDIVEELYQAGKLKEELHLPG</sequence>
<keyword evidence="8" id="KW-1185">Reference proteome</keyword>
<dbReference type="FunFam" id="3.40.30.10:FF:000012">
    <property type="entry name" value="Monothiol glutaredoxin"/>
    <property type="match status" value="1"/>
</dbReference>
<dbReference type="InterPro" id="IPR013766">
    <property type="entry name" value="Thioredoxin_domain"/>
</dbReference>
<dbReference type="GO" id="GO:0046872">
    <property type="term" value="F:metal ion binding"/>
    <property type="evidence" value="ECO:0007669"/>
    <property type="project" value="UniProtKB-KW"/>
</dbReference>
<dbReference type="Pfam" id="PF01370">
    <property type="entry name" value="Epimerase"/>
    <property type="match status" value="1"/>
</dbReference>
<dbReference type="InterPro" id="IPR036291">
    <property type="entry name" value="NAD(P)-bd_dom_sf"/>
</dbReference>
<dbReference type="SUPFAM" id="SSF52833">
    <property type="entry name" value="Thioredoxin-like"/>
    <property type="match status" value="2"/>
</dbReference>
<feature type="domain" description="Glutaredoxin" evidence="5">
    <location>
        <begin position="443"/>
        <end position="507"/>
    </location>
</feature>
<evidence type="ECO:0000313" key="8">
    <source>
        <dbReference type="Proteomes" id="UP000030680"/>
    </source>
</evidence>
<dbReference type="Pfam" id="PF00462">
    <property type="entry name" value="Glutaredoxin"/>
    <property type="match status" value="1"/>
</dbReference>